<dbReference type="InterPro" id="IPR003797">
    <property type="entry name" value="DegV"/>
</dbReference>
<evidence type="ECO:0000313" key="2">
    <source>
        <dbReference type="EMBL" id="ALD66785.1"/>
    </source>
</evidence>
<accession>A0A0M4JT12</accession>
<dbReference type="Pfam" id="PF02645">
    <property type="entry name" value="DegV"/>
    <property type="match status" value="1"/>
</dbReference>
<evidence type="ECO:0000256" key="1">
    <source>
        <dbReference type="ARBA" id="ARBA00023121"/>
    </source>
</evidence>
<sequence length="288" mass="32937">MKIGILVDSSTGFIPEEHNSKLIRVIPLHLIVNNKDDYLDTPKVIKDNDLMKILAGNNRTTTSQASPGELMEKYDEMLKEFDHIIHMTIPSNLSGMHQTAVMLANDDNYKGKVTIIKHFLAANCVQLLALKFEEMIMDGINDISKFQEETDKWTKDTWIAIIPSDLKKFAEGGRANSLLIAILKFMKTKVSIQWLEKPKKIGMGRTYKAVLDKMTTALKKEMKNEYELLLVSLEEINHKIIEQIRNYLSENKLEFKEDKVPTVFPWHAGIDTIALIAIKKTLLPKKIK</sequence>
<dbReference type="PANTHER" id="PTHR33434">
    <property type="entry name" value="DEGV DOMAIN-CONTAINING PROTEIN DR_1986-RELATED"/>
    <property type="match status" value="1"/>
</dbReference>
<dbReference type="OrthoDB" id="391635at2"/>
<dbReference type="NCBIfam" id="TIGR00762">
    <property type="entry name" value="DegV"/>
    <property type="match status" value="1"/>
</dbReference>
<name>A0A0M4JT12_9MOLU</name>
<dbReference type="PROSITE" id="PS51482">
    <property type="entry name" value="DEGV"/>
    <property type="match status" value="1"/>
</dbReference>
<protein>
    <submittedName>
        <fullName evidence="2">Fatty acid-binding protein DegV</fullName>
    </submittedName>
</protein>
<keyword evidence="1" id="KW-0446">Lipid-binding</keyword>
<dbReference type="Gene3D" id="3.40.50.10170">
    <property type="match status" value="1"/>
</dbReference>
<gene>
    <name evidence="2" type="primary">degV</name>
    <name evidence="2" type="ORF">SCANT_v1c08790</name>
</gene>
<dbReference type="Proteomes" id="UP000063919">
    <property type="component" value="Chromosome"/>
</dbReference>
<dbReference type="AlphaFoldDB" id="A0A0M4JT12"/>
<keyword evidence="3" id="KW-1185">Reference proteome</keyword>
<dbReference type="InterPro" id="IPR043168">
    <property type="entry name" value="DegV_C"/>
</dbReference>
<dbReference type="Gene3D" id="3.30.1180.10">
    <property type="match status" value="1"/>
</dbReference>
<dbReference type="SUPFAM" id="SSF82549">
    <property type="entry name" value="DAK1/DegV-like"/>
    <property type="match status" value="1"/>
</dbReference>
<dbReference type="InterPro" id="IPR050270">
    <property type="entry name" value="DegV_domain_contain"/>
</dbReference>
<reference evidence="2 3" key="1">
    <citation type="journal article" date="2015" name="Genome Announc.">
        <title>Complete Genome Sequence of Spiroplasma cantharicola CC-1T (DSM 21588), a Bacterium Isolated from Soldier Beetle (Cantharis carolinus).</title>
        <authorList>
            <person name="Lo W.S."/>
            <person name="Liu P.Y."/>
            <person name="Kuo C.H."/>
        </authorList>
    </citation>
    <scope>NUCLEOTIDE SEQUENCE [LARGE SCALE GENOMIC DNA]</scope>
    <source>
        <strain evidence="2 3">CC-1</strain>
    </source>
</reference>
<dbReference type="RefSeq" id="WP_053946533.1">
    <property type="nucleotide sequence ID" value="NZ_CP012622.1"/>
</dbReference>
<dbReference type="KEGG" id="scj:SCANT_v1c08790"/>
<proteinExistence type="predicted"/>
<organism evidence="2 3">
    <name type="scientific">Spiroplasma cantharicola</name>
    <dbReference type="NCBI Taxonomy" id="362837"/>
    <lineage>
        <taxon>Bacteria</taxon>
        <taxon>Bacillati</taxon>
        <taxon>Mycoplasmatota</taxon>
        <taxon>Mollicutes</taxon>
        <taxon>Entomoplasmatales</taxon>
        <taxon>Spiroplasmataceae</taxon>
        <taxon>Spiroplasma</taxon>
    </lineage>
</organism>
<dbReference type="PANTHER" id="PTHR33434:SF2">
    <property type="entry name" value="FATTY ACID-BINDING PROTEIN TM_1468"/>
    <property type="match status" value="1"/>
</dbReference>
<evidence type="ECO:0000313" key="3">
    <source>
        <dbReference type="Proteomes" id="UP000063919"/>
    </source>
</evidence>
<dbReference type="STRING" id="362837.SCANT_v1c08790"/>
<dbReference type="EMBL" id="CP012622">
    <property type="protein sequence ID" value="ALD66785.1"/>
    <property type="molecule type" value="Genomic_DNA"/>
</dbReference>
<dbReference type="GO" id="GO:0008289">
    <property type="term" value="F:lipid binding"/>
    <property type="evidence" value="ECO:0007669"/>
    <property type="project" value="UniProtKB-KW"/>
</dbReference>
<dbReference type="PATRIC" id="fig|362837.3.peg.895"/>